<protein>
    <submittedName>
        <fullName evidence="1">DUF1116 domain-containing protein</fullName>
    </submittedName>
</protein>
<organism evidence="1 2">
    <name type="scientific">Cupriavidus gilardii</name>
    <dbReference type="NCBI Taxonomy" id="82541"/>
    <lineage>
        <taxon>Bacteria</taxon>
        <taxon>Pseudomonadati</taxon>
        <taxon>Pseudomonadota</taxon>
        <taxon>Betaproteobacteria</taxon>
        <taxon>Burkholderiales</taxon>
        <taxon>Burkholderiaceae</taxon>
        <taxon>Cupriavidus</taxon>
    </lineage>
</organism>
<dbReference type="InterPro" id="IPR009499">
    <property type="entry name" value="AllG-like"/>
</dbReference>
<dbReference type="InterPro" id="IPR024033">
    <property type="entry name" value="OXTCase_su_AllG_h-dom"/>
</dbReference>
<gene>
    <name evidence="1" type="ORF">NDR89_06235</name>
</gene>
<dbReference type="Pfam" id="PF06545">
    <property type="entry name" value="AllG"/>
    <property type="match status" value="1"/>
</dbReference>
<dbReference type="Gene3D" id="3.90.1700.10">
    <property type="entry name" value="v583 domain like"/>
    <property type="match status" value="1"/>
</dbReference>
<dbReference type="Gene3D" id="1.10.10.660">
    <property type="entry name" value="conserved protein of unknown function from Enterococcus faecalis V583"/>
    <property type="match status" value="1"/>
</dbReference>
<dbReference type="RefSeq" id="WP_252251487.1">
    <property type="nucleotide sequence ID" value="NZ_CP098735.1"/>
</dbReference>
<accession>A0ABY4VLD1</accession>
<sequence>MSTAMDAIDANEAARRAANARVLARLASVQPAWTAVRPAREALGLAPHTLLHAGPPLTDPCRPPKPLLASAVLCCLYEGWASDAMAAEHAIACGRIALRPAQDFGAVTPLAALISPSSALVEVVDLAAAGSHAVPARAWSLLGSGAGPQLRFGSRDPAILPRLAWRDGALARRLNAVLAAGPLALLPLAATGLAAGDDLHARTTAANTALCERLIPALGGVGDGAADATEEADGGDEGDDGDARAVARMLRQTPLFFLTLWMAACHLMLDRAADGGRDAASSLVVALAGNGERVGIRLAGQPHRWHTAPAAAPVGPPLNASAASATALPVIGDSGVIDALGCGGQALTGAPEIAAALAPWLPADWRTRPGSLLAGRHPGLAPQGLAVGLDAASIVTGREPLTAIAMIDAAGELGLLGRGLFVPPASLFAQAARDIAAAAGEA</sequence>
<dbReference type="EMBL" id="CP098735">
    <property type="protein sequence ID" value="USE76859.1"/>
    <property type="molecule type" value="Genomic_DNA"/>
</dbReference>
<dbReference type="Proteomes" id="UP001056648">
    <property type="component" value="Chromosome 1"/>
</dbReference>
<evidence type="ECO:0000313" key="1">
    <source>
        <dbReference type="EMBL" id="USE76859.1"/>
    </source>
</evidence>
<evidence type="ECO:0000313" key="2">
    <source>
        <dbReference type="Proteomes" id="UP001056648"/>
    </source>
</evidence>
<proteinExistence type="predicted"/>
<reference evidence="1" key="1">
    <citation type="submission" date="2022-06" db="EMBL/GenBank/DDBJ databases">
        <title>Complete genome sequence and characterization of Cupriavidus gilardii QJ1 isolated from contaminating cells.</title>
        <authorList>
            <person name="Qi J."/>
        </authorList>
    </citation>
    <scope>NUCLEOTIDE SEQUENCE</scope>
    <source>
        <strain evidence="1">QJ1</strain>
    </source>
</reference>
<name>A0ABY4VLD1_9BURK</name>
<dbReference type="Gene3D" id="3.90.1710.10">
    <property type="entry name" value="Enterococcus faecalis V583 domain"/>
    <property type="match status" value="1"/>
</dbReference>
<keyword evidence="2" id="KW-1185">Reference proteome</keyword>